<dbReference type="PANTHER" id="PTHR37422:SF13">
    <property type="entry name" value="LIPOPOLYSACCHARIDE BIOSYNTHESIS PROTEIN PA4999-RELATED"/>
    <property type="match status" value="1"/>
</dbReference>
<feature type="domain" description="O-antigen ligase-related" evidence="5">
    <location>
        <begin position="182"/>
        <end position="325"/>
    </location>
</feature>
<evidence type="ECO:0000256" key="3">
    <source>
        <dbReference type="ARBA" id="ARBA00022989"/>
    </source>
</evidence>
<dbReference type="PANTHER" id="PTHR37422">
    <property type="entry name" value="TEICHURONIC ACID BIOSYNTHESIS PROTEIN TUAE"/>
    <property type="match status" value="1"/>
</dbReference>
<sequence length="393" mass="44328">MECLKSKKGVLLEILLIVLPLTVQIYNIVASKLGVHPFAGNLITLVILLMTALFVFLKNIGLLSRIGEYKISVLFAISVLPAVLLNLDSDFEIIVRAFCSVSFVPLAFVLGGIICVQIKNADKMLLYNILLLLPMFSVTAMMQSMPMLIVGTDFGRDAILAVSIFLPLILATKGKCLKGILLIFVTYWSIISAKRTAFLCVGLVFLFLFLSNMLSITIKSLFRFMGITIVLFGVGYYSYTNYPDFATQADLIIGRFEDPEDNESNRERIDMYQRAYTAFLSSTLLEQLFGHGYKAIERDLYGRPTHNDLLEILYDYGLISLIVYLLFLINLLAHGINMFRANKQNIYLLFTIFNLLLLSMMNCMITNPVFVFVNNFCIGFSLNYFQESKSSSL</sequence>
<keyword evidence="4" id="KW-0472">Membrane</keyword>
<evidence type="ECO:0000313" key="6">
    <source>
        <dbReference type="EMBL" id="KAB4451660.1"/>
    </source>
</evidence>
<proteinExistence type="predicted"/>
<keyword evidence="3" id="KW-1133">Transmembrane helix</keyword>
<comment type="subcellular location">
    <subcellularLocation>
        <location evidence="1">Membrane</location>
        <topology evidence="1">Multi-pass membrane protein</topology>
    </subcellularLocation>
</comment>
<dbReference type="AlphaFoldDB" id="A0A6I7MDU3"/>
<evidence type="ECO:0000256" key="4">
    <source>
        <dbReference type="ARBA" id="ARBA00023136"/>
    </source>
</evidence>
<gene>
    <name evidence="6" type="ORF">GAN75_22195</name>
</gene>
<reference evidence="6 7" key="1">
    <citation type="journal article" date="2019" name="Nat. Med.">
        <title>A library of human gut bacterial isolates paired with longitudinal multiomics data enables mechanistic microbiome research.</title>
        <authorList>
            <person name="Poyet M."/>
            <person name="Groussin M."/>
            <person name="Gibbons S.M."/>
            <person name="Avila-Pacheco J."/>
            <person name="Jiang X."/>
            <person name="Kearney S.M."/>
            <person name="Perrotta A.R."/>
            <person name="Berdy B."/>
            <person name="Zhao S."/>
            <person name="Lieberman T.D."/>
            <person name="Swanson P.K."/>
            <person name="Smith M."/>
            <person name="Roesemann S."/>
            <person name="Alexander J.E."/>
            <person name="Rich S.A."/>
            <person name="Livny J."/>
            <person name="Vlamakis H."/>
            <person name="Clish C."/>
            <person name="Bullock K."/>
            <person name="Deik A."/>
            <person name="Scott J."/>
            <person name="Pierce K.A."/>
            <person name="Xavier R.J."/>
            <person name="Alm E.J."/>
        </authorList>
    </citation>
    <scope>NUCLEOTIDE SEQUENCE [LARGE SCALE GENOMIC DNA]</scope>
    <source>
        <strain evidence="6 7">BIOML-A160</strain>
    </source>
</reference>
<dbReference type="EMBL" id="WCRW01000020">
    <property type="protein sequence ID" value="KAB4451660.1"/>
    <property type="molecule type" value="Genomic_DNA"/>
</dbReference>
<dbReference type="RefSeq" id="WP_143920108.1">
    <property type="nucleotide sequence ID" value="NZ_CAXSXH010000023.1"/>
</dbReference>
<organism evidence="6 7">
    <name type="scientific">Bacteroides thetaiotaomicron</name>
    <dbReference type="NCBI Taxonomy" id="818"/>
    <lineage>
        <taxon>Bacteria</taxon>
        <taxon>Pseudomonadati</taxon>
        <taxon>Bacteroidota</taxon>
        <taxon>Bacteroidia</taxon>
        <taxon>Bacteroidales</taxon>
        <taxon>Bacteroidaceae</taxon>
        <taxon>Bacteroides</taxon>
    </lineage>
</organism>
<keyword evidence="6" id="KW-0436">Ligase</keyword>
<dbReference type="Proteomes" id="UP000436825">
    <property type="component" value="Unassembled WGS sequence"/>
</dbReference>
<accession>A0A6I7MDU3</accession>
<dbReference type="Pfam" id="PF04932">
    <property type="entry name" value="Wzy_C"/>
    <property type="match status" value="1"/>
</dbReference>
<name>A0A6I7MDU3_BACT4</name>
<dbReference type="GO" id="GO:0016874">
    <property type="term" value="F:ligase activity"/>
    <property type="evidence" value="ECO:0007669"/>
    <property type="project" value="UniProtKB-KW"/>
</dbReference>
<dbReference type="InterPro" id="IPR007016">
    <property type="entry name" value="O-antigen_ligase-rel_domated"/>
</dbReference>
<dbReference type="GO" id="GO:0016020">
    <property type="term" value="C:membrane"/>
    <property type="evidence" value="ECO:0007669"/>
    <property type="project" value="UniProtKB-SubCell"/>
</dbReference>
<evidence type="ECO:0000259" key="5">
    <source>
        <dbReference type="Pfam" id="PF04932"/>
    </source>
</evidence>
<evidence type="ECO:0000313" key="7">
    <source>
        <dbReference type="Proteomes" id="UP000436825"/>
    </source>
</evidence>
<protein>
    <submittedName>
        <fullName evidence="6">O-antigen ligase family protein</fullName>
    </submittedName>
</protein>
<comment type="caution">
    <text evidence="6">The sequence shown here is derived from an EMBL/GenBank/DDBJ whole genome shotgun (WGS) entry which is preliminary data.</text>
</comment>
<keyword evidence="2" id="KW-0812">Transmembrane</keyword>
<evidence type="ECO:0000256" key="1">
    <source>
        <dbReference type="ARBA" id="ARBA00004141"/>
    </source>
</evidence>
<dbReference type="InterPro" id="IPR051533">
    <property type="entry name" value="WaaL-like"/>
</dbReference>
<evidence type="ECO:0000256" key="2">
    <source>
        <dbReference type="ARBA" id="ARBA00022692"/>
    </source>
</evidence>